<dbReference type="Proteomes" id="UP000095751">
    <property type="component" value="Unassembled WGS sequence"/>
</dbReference>
<accession>A0A1E7EM45</accession>
<feature type="chain" id="PRO_5009192000" description="Periplasmic binding protein domain-containing protein" evidence="2">
    <location>
        <begin position="20"/>
        <end position="489"/>
    </location>
</feature>
<dbReference type="EMBL" id="KV784394">
    <property type="protein sequence ID" value="OEU07000.1"/>
    <property type="molecule type" value="Genomic_DNA"/>
</dbReference>
<evidence type="ECO:0000259" key="3">
    <source>
        <dbReference type="Pfam" id="PF13407"/>
    </source>
</evidence>
<dbReference type="KEGG" id="fcy:FRACYDRAFT_252633"/>
<proteinExistence type="predicted"/>
<keyword evidence="1" id="KW-0472">Membrane</keyword>
<dbReference type="AlphaFoldDB" id="A0A1E7EM45"/>
<gene>
    <name evidence="4" type="ORF">FRACYDRAFT_252633</name>
</gene>
<dbReference type="Pfam" id="PF13407">
    <property type="entry name" value="Peripla_BP_4"/>
    <property type="match status" value="1"/>
</dbReference>
<evidence type="ECO:0000256" key="1">
    <source>
        <dbReference type="SAM" id="Phobius"/>
    </source>
</evidence>
<evidence type="ECO:0000313" key="5">
    <source>
        <dbReference type="Proteomes" id="UP000095751"/>
    </source>
</evidence>
<evidence type="ECO:0000313" key="4">
    <source>
        <dbReference type="EMBL" id="OEU07000.1"/>
    </source>
</evidence>
<organism evidence="4 5">
    <name type="scientific">Fragilariopsis cylindrus CCMP1102</name>
    <dbReference type="NCBI Taxonomy" id="635003"/>
    <lineage>
        <taxon>Eukaryota</taxon>
        <taxon>Sar</taxon>
        <taxon>Stramenopiles</taxon>
        <taxon>Ochrophyta</taxon>
        <taxon>Bacillariophyta</taxon>
        <taxon>Bacillariophyceae</taxon>
        <taxon>Bacillariophycidae</taxon>
        <taxon>Bacillariales</taxon>
        <taxon>Bacillariaceae</taxon>
        <taxon>Fragilariopsis</taxon>
    </lineage>
</organism>
<keyword evidence="1" id="KW-0812">Transmembrane</keyword>
<name>A0A1E7EM45_9STRA</name>
<dbReference type="InParanoid" id="A0A1E7EM45"/>
<dbReference type="Gene3D" id="3.40.50.2300">
    <property type="match status" value="2"/>
</dbReference>
<feature type="domain" description="Periplasmic binding protein" evidence="3">
    <location>
        <begin position="54"/>
        <end position="223"/>
    </location>
</feature>
<keyword evidence="5" id="KW-1185">Reference proteome</keyword>
<dbReference type="InterPro" id="IPR028082">
    <property type="entry name" value="Peripla_BP_I"/>
</dbReference>
<reference evidence="4 5" key="1">
    <citation type="submission" date="2016-09" db="EMBL/GenBank/DDBJ databases">
        <title>Extensive genetic diversity and differential bi-allelic expression allows diatom success in the polar Southern Ocean.</title>
        <authorList>
            <consortium name="DOE Joint Genome Institute"/>
            <person name="Mock T."/>
            <person name="Otillar R.P."/>
            <person name="Strauss J."/>
            <person name="Dupont C."/>
            <person name="Frickenhaus S."/>
            <person name="Maumus F."/>
            <person name="Mcmullan M."/>
            <person name="Sanges R."/>
            <person name="Schmutz J."/>
            <person name="Toseland A."/>
            <person name="Valas R."/>
            <person name="Veluchamy A."/>
            <person name="Ward B.J."/>
            <person name="Allen A."/>
            <person name="Barry K."/>
            <person name="Falciatore A."/>
            <person name="Ferrante M."/>
            <person name="Fortunato A.E."/>
            <person name="Gloeckner G."/>
            <person name="Gruber A."/>
            <person name="Hipkin R."/>
            <person name="Janech M."/>
            <person name="Kroth P."/>
            <person name="Leese F."/>
            <person name="Lindquist E."/>
            <person name="Lyon B.R."/>
            <person name="Martin J."/>
            <person name="Mayer C."/>
            <person name="Parker M."/>
            <person name="Quesneville H."/>
            <person name="Raymond J."/>
            <person name="Uhlig C."/>
            <person name="Valentin K.U."/>
            <person name="Worden A.Z."/>
            <person name="Armbrust E.V."/>
            <person name="Bowler C."/>
            <person name="Green B."/>
            <person name="Moulton V."/>
            <person name="Van Oosterhout C."/>
            <person name="Grigoriev I."/>
        </authorList>
    </citation>
    <scope>NUCLEOTIDE SEQUENCE [LARGE SCALE GENOMIC DNA]</scope>
    <source>
        <strain evidence="4 5">CCMP1102</strain>
    </source>
</reference>
<feature type="transmembrane region" description="Helical" evidence="1">
    <location>
        <begin position="424"/>
        <end position="444"/>
    </location>
</feature>
<evidence type="ECO:0000256" key="2">
    <source>
        <dbReference type="SAM" id="SignalP"/>
    </source>
</evidence>
<keyword evidence="1" id="KW-1133">Transmembrane helix</keyword>
<protein>
    <recommendedName>
        <fullName evidence="3">Periplasmic binding protein domain-containing protein</fullName>
    </recommendedName>
</protein>
<dbReference type="InterPro" id="IPR025997">
    <property type="entry name" value="SBP_2_dom"/>
</dbReference>
<dbReference type="SUPFAM" id="SSF53822">
    <property type="entry name" value="Periplasmic binding protein-like I"/>
    <property type="match status" value="1"/>
</dbReference>
<dbReference type="OrthoDB" id="60033at2759"/>
<feature type="signal peptide" evidence="2">
    <location>
        <begin position="1"/>
        <end position="19"/>
    </location>
</feature>
<keyword evidence="2" id="KW-0732">Signal</keyword>
<sequence>MVQFFTSFLFILFSNYVVTIEALSSSSSSSSSDSCIVRNSVKIGVVHHGLPMEDIYWEHMNEAITQGAKDMSIDLHYVPLVDGHTLDGQQKIFVEMSAQIKNYCSDNSGSGGDDDDGSIIDALLVTLPNDSILPAVLTCKEKNIKIVVFNVGLDLAERNGLLFVGQDEFEAGYAAGKGLIDNNNSKNNNNNNTSTKIICCTNHSPGNSVLNKRCGGMAKSVVDNNNTYGGQYYNTGVNTTITSRDVSVDPNDCSSFTATIVDQCSPPEGEEGSDDWSTVGLYLAGQASHKCGIEFLREHPEVIATASDVSVELYEGMADNSSGLHILFGIDHQSYLQGYLPFSLLTLAVTNNQAIMNSKIETGPALVYGSPSEVASICQANYYAVCEDKADTNMSSSSDDANIVGIPFKSTAMISNDNDNASNLWGIVLGVLVIVIGLSAFALIQRNQRKNKIGNSVTSTLTVVPTLPIMEIDDIEEATTTSLESKQVD</sequence>